<dbReference type="PROSITE" id="PS51740">
    <property type="entry name" value="SPOVT_ABRB"/>
    <property type="match status" value="1"/>
</dbReference>
<accession>A0A8J2BQI0</accession>
<reference evidence="4" key="1">
    <citation type="submission" date="2021-02" db="EMBL/GenBank/DDBJ databases">
        <authorList>
            <person name="Cremers G."/>
            <person name="Picone N."/>
        </authorList>
    </citation>
    <scope>NUCLEOTIDE SEQUENCE</scope>
    <source>
        <strain evidence="4">PQ17</strain>
    </source>
</reference>
<dbReference type="Gene3D" id="2.10.260.10">
    <property type="match status" value="1"/>
</dbReference>
<dbReference type="Proteomes" id="UP000663859">
    <property type="component" value="Unassembled WGS sequence"/>
</dbReference>
<dbReference type="GO" id="GO:0003677">
    <property type="term" value="F:DNA binding"/>
    <property type="evidence" value="ECO:0007669"/>
    <property type="project" value="UniProtKB-UniRule"/>
</dbReference>
<proteinExistence type="predicted"/>
<name>A0A8J2BQI0_9BACT</name>
<dbReference type="SUPFAM" id="SSF89447">
    <property type="entry name" value="AbrB/MazE/MraZ-like"/>
    <property type="match status" value="1"/>
</dbReference>
<evidence type="ECO:0000256" key="2">
    <source>
        <dbReference type="SAM" id="MobiDB-lite"/>
    </source>
</evidence>
<dbReference type="InterPro" id="IPR037914">
    <property type="entry name" value="SpoVT-AbrB_sf"/>
</dbReference>
<evidence type="ECO:0000313" key="4">
    <source>
        <dbReference type="EMBL" id="CAF0698963.1"/>
    </source>
</evidence>
<evidence type="ECO:0000259" key="3">
    <source>
        <dbReference type="PROSITE" id="PS51740"/>
    </source>
</evidence>
<evidence type="ECO:0000313" key="5">
    <source>
        <dbReference type="Proteomes" id="UP000663859"/>
    </source>
</evidence>
<keyword evidence="5" id="KW-1185">Reference proteome</keyword>
<dbReference type="AlphaFoldDB" id="A0A8J2BQI0"/>
<dbReference type="EMBL" id="CAJNOB010000023">
    <property type="protein sequence ID" value="CAF0698963.1"/>
    <property type="molecule type" value="Genomic_DNA"/>
</dbReference>
<evidence type="ECO:0000256" key="1">
    <source>
        <dbReference type="PROSITE-ProRule" id="PRU01076"/>
    </source>
</evidence>
<dbReference type="RefSeq" id="WP_174582073.1">
    <property type="nucleotide sequence ID" value="NZ_CAJNOB010000023.1"/>
</dbReference>
<comment type="caution">
    <text evidence="4">The sequence shown here is derived from an EMBL/GenBank/DDBJ whole genome shotgun (WGS) entry which is preliminary data.</text>
</comment>
<dbReference type="NCBIfam" id="TIGR01439">
    <property type="entry name" value="lp_hng_hel_AbrB"/>
    <property type="match status" value="1"/>
</dbReference>
<dbReference type="SMART" id="SM00966">
    <property type="entry name" value="SpoVT_AbrB"/>
    <property type="match status" value="1"/>
</dbReference>
<keyword evidence="1" id="KW-0238">DNA-binding</keyword>
<feature type="region of interest" description="Disordered" evidence="2">
    <location>
        <begin position="68"/>
        <end position="89"/>
    </location>
</feature>
<feature type="domain" description="SpoVT-AbrB" evidence="3">
    <location>
        <begin position="4"/>
        <end position="49"/>
    </location>
</feature>
<organism evidence="4 5">
    <name type="scientific">Candidatus Methylacidithermus pantelleriae</name>
    <dbReference type="NCBI Taxonomy" id="2744239"/>
    <lineage>
        <taxon>Bacteria</taxon>
        <taxon>Pseudomonadati</taxon>
        <taxon>Verrucomicrobiota</taxon>
        <taxon>Methylacidiphilae</taxon>
        <taxon>Methylacidiphilales</taxon>
        <taxon>Methylacidiphilaceae</taxon>
        <taxon>Candidatus Methylacidithermus</taxon>
    </lineage>
</organism>
<protein>
    <submittedName>
        <fullName evidence="4">AbrB family transcriptional regulator</fullName>
    </submittedName>
</protein>
<gene>
    <name evidence="4" type="ORF">MPNT_30079</name>
</gene>
<dbReference type="InterPro" id="IPR007159">
    <property type="entry name" value="SpoVT-AbrB_dom"/>
</dbReference>
<sequence>MRVIGTTQLSSKGQIVIPDHIRKERGLKPGDQFVVMASGDFVFLKRLRPPSPEQLKALDNLAQSLTKEFQAGSSREEDEAESAQKASAH</sequence>